<evidence type="ECO:0000256" key="2">
    <source>
        <dbReference type="ARBA" id="ARBA00022729"/>
    </source>
</evidence>
<dbReference type="STRING" id="52.CMC5_004050"/>
<feature type="region of interest" description="Disordered" evidence="4">
    <location>
        <begin position="324"/>
        <end position="345"/>
    </location>
</feature>
<dbReference type="EMBL" id="CP012159">
    <property type="protein sequence ID" value="AKT36291.1"/>
    <property type="molecule type" value="Genomic_DNA"/>
</dbReference>
<dbReference type="SUPFAM" id="SSF53822">
    <property type="entry name" value="Periplasmic binding protein-like I"/>
    <property type="match status" value="1"/>
</dbReference>
<organism evidence="6 7">
    <name type="scientific">Chondromyces crocatus</name>
    <dbReference type="NCBI Taxonomy" id="52"/>
    <lineage>
        <taxon>Bacteria</taxon>
        <taxon>Pseudomonadati</taxon>
        <taxon>Myxococcota</taxon>
        <taxon>Polyangia</taxon>
        <taxon>Polyangiales</taxon>
        <taxon>Polyangiaceae</taxon>
        <taxon>Chondromyces</taxon>
    </lineage>
</organism>
<dbReference type="InterPro" id="IPR028081">
    <property type="entry name" value="Leu-bd"/>
</dbReference>
<keyword evidence="2" id="KW-0732">Signal</keyword>
<protein>
    <recommendedName>
        <fullName evidence="5">Leucine-binding protein domain-containing protein</fullName>
    </recommendedName>
</protein>
<gene>
    <name evidence="6" type="ORF">CMC5_004050</name>
</gene>
<feature type="domain" description="Leucine-binding protein" evidence="5">
    <location>
        <begin position="305"/>
        <end position="445"/>
    </location>
</feature>
<dbReference type="KEGG" id="ccro:CMC5_004050"/>
<reference evidence="6 7" key="1">
    <citation type="submission" date="2015-07" db="EMBL/GenBank/DDBJ databases">
        <title>Genome analysis of myxobacterium Chondromyces crocatus Cm c5 reveals a high potential for natural compound synthesis and the genetic basis for the loss of fruiting body formation.</title>
        <authorList>
            <person name="Zaburannyi N."/>
            <person name="Bunk B."/>
            <person name="Maier J."/>
            <person name="Overmann J."/>
            <person name="Mueller R."/>
        </authorList>
    </citation>
    <scope>NUCLEOTIDE SEQUENCE [LARGE SCALE GENOMIC DNA]</scope>
    <source>
        <strain evidence="6 7">Cm c5</strain>
    </source>
</reference>
<name>A0A0K1E5Y3_CHOCO</name>
<evidence type="ECO:0000256" key="3">
    <source>
        <dbReference type="SAM" id="Coils"/>
    </source>
</evidence>
<dbReference type="Proteomes" id="UP000067626">
    <property type="component" value="Chromosome"/>
</dbReference>
<dbReference type="InterPro" id="IPR028082">
    <property type="entry name" value="Peripla_BP_I"/>
</dbReference>
<comment type="similarity">
    <text evidence="1">Belongs to the leucine-binding protein family.</text>
</comment>
<dbReference type="PROSITE" id="PS51257">
    <property type="entry name" value="PROKAR_LIPOPROTEIN"/>
    <property type="match status" value="1"/>
</dbReference>
<keyword evidence="3" id="KW-0175">Coiled coil</keyword>
<evidence type="ECO:0000256" key="4">
    <source>
        <dbReference type="SAM" id="MobiDB-lite"/>
    </source>
</evidence>
<keyword evidence="7" id="KW-1185">Reference proteome</keyword>
<evidence type="ECO:0000313" key="7">
    <source>
        <dbReference type="Proteomes" id="UP000067626"/>
    </source>
</evidence>
<feature type="region of interest" description="Disordered" evidence="4">
    <location>
        <begin position="592"/>
        <end position="614"/>
    </location>
</feature>
<dbReference type="Pfam" id="PF13458">
    <property type="entry name" value="Peripla_BP_6"/>
    <property type="match status" value="1"/>
</dbReference>
<evidence type="ECO:0000259" key="5">
    <source>
        <dbReference type="Pfam" id="PF13458"/>
    </source>
</evidence>
<sequence length="614" mass="64712">MKGPRSFLGVCWGVFLGLGLGAAAIACGGSGKEGELPSPILSVSIPAQTELRQLLLRFAGATRRERAGLEGELKALRARYPSDELARVIDAHLAWIALDTDDIPRAETLSARVRSGPPGVTRDLAQVIQGAASRRRGRPAEAYTTLRPLVGKIIDDYVSRMLNWEVVNAATEAGRWEAAIDLADVWLHEAGEGERTNVSNRIAALLPRIPAEELERALRKRQAEQQEDLAESQRLLRAALAERLAAVALEKRDVRLAKELLQSSGPLLGAMGDRIAQLAGGATIARVGAPTVGLLLSVRTAEARRRGAQMAAGVSFGLGLLRSTGAPKPQTQPAQLVSRDDGALDEADRTDEALTALVGEGAAVLVTGVDRGQATAAASFARTHEIPVLLLHPPDPGAVVGPFVFVVGEEPGRVSEGLTAALGARGARPIALVDEASNLGSAARPSGVTVALSCDGSMEERTFRMASVRGLALNGDVGCAERALQATNGLRLEVAFGLEAAYAATPHAIHAVAGQFPFDADADALIEWSRVQTGVPGWWAALGRDAALLAQAGVLGLPNRETEDPGEVKARRRSVRDRLAEAKASLWTTAAPGFGGAQRLSRELQTRETTGTQR</sequence>
<evidence type="ECO:0000313" key="6">
    <source>
        <dbReference type="EMBL" id="AKT36291.1"/>
    </source>
</evidence>
<feature type="coiled-coil region" evidence="3">
    <location>
        <begin position="211"/>
        <end position="242"/>
    </location>
</feature>
<proteinExistence type="inferred from homology"/>
<accession>A0A0K1E5Y3</accession>
<evidence type="ECO:0000256" key="1">
    <source>
        <dbReference type="ARBA" id="ARBA00010062"/>
    </source>
</evidence>
<dbReference type="AlphaFoldDB" id="A0A0K1E5Y3"/>